<proteinExistence type="predicted"/>
<accession>A0AAU9MT13</accession>
<organism evidence="2 3">
    <name type="scientific">Lactuca virosa</name>
    <dbReference type="NCBI Taxonomy" id="75947"/>
    <lineage>
        <taxon>Eukaryota</taxon>
        <taxon>Viridiplantae</taxon>
        <taxon>Streptophyta</taxon>
        <taxon>Embryophyta</taxon>
        <taxon>Tracheophyta</taxon>
        <taxon>Spermatophyta</taxon>
        <taxon>Magnoliopsida</taxon>
        <taxon>eudicotyledons</taxon>
        <taxon>Gunneridae</taxon>
        <taxon>Pentapetalae</taxon>
        <taxon>asterids</taxon>
        <taxon>campanulids</taxon>
        <taxon>Asterales</taxon>
        <taxon>Asteraceae</taxon>
        <taxon>Cichorioideae</taxon>
        <taxon>Cichorieae</taxon>
        <taxon>Lactucinae</taxon>
        <taxon>Lactuca</taxon>
    </lineage>
</organism>
<dbReference type="AlphaFoldDB" id="A0AAU9MT13"/>
<evidence type="ECO:0000313" key="3">
    <source>
        <dbReference type="Proteomes" id="UP001157418"/>
    </source>
</evidence>
<feature type="region of interest" description="Disordered" evidence="1">
    <location>
        <begin position="1"/>
        <end position="24"/>
    </location>
</feature>
<sequence length="77" mass="8562">MEFDSGIPMSRPPVTAEVSSSLSPPLNEDALWQLKLRSRESMESGPYPVREGEPDCLEIHKFDALVFGCCRKHVSGL</sequence>
<dbReference type="EMBL" id="CAKMRJ010002321">
    <property type="protein sequence ID" value="CAH1428927.1"/>
    <property type="molecule type" value="Genomic_DNA"/>
</dbReference>
<dbReference type="Proteomes" id="UP001157418">
    <property type="component" value="Unassembled WGS sequence"/>
</dbReference>
<comment type="caution">
    <text evidence="2">The sequence shown here is derived from an EMBL/GenBank/DDBJ whole genome shotgun (WGS) entry which is preliminary data.</text>
</comment>
<name>A0AAU9MT13_9ASTR</name>
<evidence type="ECO:0000313" key="2">
    <source>
        <dbReference type="EMBL" id="CAH1428927.1"/>
    </source>
</evidence>
<keyword evidence="3" id="KW-1185">Reference proteome</keyword>
<gene>
    <name evidence="2" type="ORF">LVIROSA_LOCUS15823</name>
</gene>
<evidence type="ECO:0000256" key="1">
    <source>
        <dbReference type="SAM" id="MobiDB-lite"/>
    </source>
</evidence>
<protein>
    <submittedName>
        <fullName evidence="2">Uncharacterized protein</fullName>
    </submittedName>
</protein>
<reference evidence="2 3" key="1">
    <citation type="submission" date="2022-01" db="EMBL/GenBank/DDBJ databases">
        <authorList>
            <person name="Xiong W."/>
            <person name="Schranz E."/>
        </authorList>
    </citation>
    <scope>NUCLEOTIDE SEQUENCE [LARGE SCALE GENOMIC DNA]</scope>
</reference>